<dbReference type="EMBL" id="DNZF01000140">
    <property type="protein sequence ID" value="HBK53529.1"/>
    <property type="molecule type" value="Genomic_DNA"/>
</dbReference>
<proteinExistence type="predicted"/>
<evidence type="ECO:0000313" key="2">
    <source>
        <dbReference type="Proteomes" id="UP000263273"/>
    </source>
</evidence>
<comment type="caution">
    <text evidence="1">The sequence shown here is derived from an EMBL/GenBank/DDBJ whole genome shotgun (WGS) entry which is preliminary data.</text>
</comment>
<dbReference type="AlphaFoldDB" id="A0A354YWF1"/>
<sequence length="57" mass="6582">MIGGNAGNIRHIAHIHPQSEIQKLLCDYSKARELLDWQPRISLEEGLQRTREWMIAG</sequence>
<dbReference type="InterPro" id="IPR036291">
    <property type="entry name" value="NAD(P)-bd_dom_sf"/>
</dbReference>
<accession>A0A354YWF1</accession>
<name>A0A354YWF1_9FIRM</name>
<organism evidence="1 2">
    <name type="scientific">Syntrophomonas wolfei</name>
    <dbReference type="NCBI Taxonomy" id="863"/>
    <lineage>
        <taxon>Bacteria</taxon>
        <taxon>Bacillati</taxon>
        <taxon>Bacillota</taxon>
        <taxon>Clostridia</taxon>
        <taxon>Eubacteriales</taxon>
        <taxon>Syntrophomonadaceae</taxon>
        <taxon>Syntrophomonas</taxon>
    </lineage>
</organism>
<protein>
    <submittedName>
        <fullName evidence="1">NAD-dependent dehydratase</fullName>
    </submittedName>
</protein>
<feature type="non-terminal residue" evidence="1">
    <location>
        <position position="1"/>
    </location>
</feature>
<evidence type="ECO:0000313" key="1">
    <source>
        <dbReference type="EMBL" id="HBK53529.1"/>
    </source>
</evidence>
<dbReference type="SUPFAM" id="SSF51735">
    <property type="entry name" value="NAD(P)-binding Rossmann-fold domains"/>
    <property type="match status" value="1"/>
</dbReference>
<reference evidence="1 2" key="1">
    <citation type="journal article" date="2018" name="Nat. Biotechnol.">
        <title>A standardized bacterial taxonomy based on genome phylogeny substantially revises the tree of life.</title>
        <authorList>
            <person name="Parks D.H."/>
            <person name="Chuvochina M."/>
            <person name="Waite D.W."/>
            <person name="Rinke C."/>
            <person name="Skarshewski A."/>
            <person name="Chaumeil P.A."/>
            <person name="Hugenholtz P."/>
        </authorList>
    </citation>
    <scope>NUCLEOTIDE SEQUENCE [LARGE SCALE GENOMIC DNA]</scope>
    <source>
        <strain evidence="1">UBA10948</strain>
    </source>
</reference>
<dbReference type="Proteomes" id="UP000263273">
    <property type="component" value="Unassembled WGS sequence"/>
</dbReference>
<gene>
    <name evidence="1" type="ORF">DDZ44_06310</name>
</gene>
<dbReference type="Gene3D" id="3.90.25.10">
    <property type="entry name" value="UDP-galactose 4-epimerase, domain 1"/>
    <property type="match status" value="1"/>
</dbReference>